<proteinExistence type="predicted"/>
<sequence>MATNLIPSDVASAVSGLTSLISVLDGANRVNAFPTPTAFSTVSGLDRAGEMHSGYLASESAAAMRAYADRFNNAASVLRANLTSFVSGDVKIAELMGAVGLASQVKEYNEIINPETLNTETEHFTAALPAAGRPISLEALSSQMHATNFGMPSTMTSEWTALSSKAVDAANELTEVLANLQSSAETEAIANAIDYVTRLQNTGLAFGVNTGVMGGHTANLGTGALAMGQTVVSAALTKAMLPGASGLAFEQTFLNAFPAMLTTALTPSVPVITQLLPPMEQPGGAINVSAPSVPETPTFEQIVLPEVVQQAMEAVGFGEAARITNPQDLASEFQRQGMDHLQSIAAGNTPTVTASAPAVSMPPSLNPGVTNTALPTGTLSPHGAVSTAPAQLGLGGVPLGAGASPRGASAMTGPNARSPLESNTTRGLPVGGFAPGTSTRSGHGPQASLRPAVPGTLGAPQTARPGSFGAPAVSTGANGTAHTPIARGLTTNPAPGNLALPGAVAGGAQGSSTSGARAGMMPAGMMGGGRGKNRSGKSGAVKGVTSAVEREGNLKALLGDGPAVIPGVIGAWVREPR</sequence>
<evidence type="ECO:0000313" key="2">
    <source>
        <dbReference type="EMBL" id="WIM66952.1"/>
    </source>
</evidence>
<protein>
    <recommendedName>
        <fullName evidence="4">PPE family protein</fullName>
    </recommendedName>
</protein>
<dbReference type="RefSeq" id="WP_284823700.1">
    <property type="nucleotide sequence ID" value="NZ_CP126969.1"/>
</dbReference>
<evidence type="ECO:0000313" key="3">
    <source>
        <dbReference type="Proteomes" id="UP001225598"/>
    </source>
</evidence>
<dbReference type="Proteomes" id="UP001225598">
    <property type="component" value="Chromosome"/>
</dbReference>
<evidence type="ECO:0000256" key="1">
    <source>
        <dbReference type="SAM" id="MobiDB-lite"/>
    </source>
</evidence>
<dbReference type="EMBL" id="CP126969">
    <property type="protein sequence ID" value="WIM66952.1"/>
    <property type="molecule type" value="Genomic_DNA"/>
</dbReference>
<organism evidence="2 3">
    <name type="scientific">Corynebacterium breve</name>
    <dbReference type="NCBI Taxonomy" id="3049799"/>
    <lineage>
        <taxon>Bacteria</taxon>
        <taxon>Bacillati</taxon>
        <taxon>Actinomycetota</taxon>
        <taxon>Actinomycetes</taxon>
        <taxon>Mycobacteriales</taxon>
        <taxon>Corynebacteriaceae</taxon>
        <taxon>Corynebacterium</taxon>
    </lineage>
</organism>
<name>A0ABY8VCW8_9CORY</name>
<keyword evidence="3" id="KW-1185">Reference proteome</keyword>
<reference evidence="2 3" key="1">
    <citation type="submission" date="2023-05" db="EMBL/GenBank/DDBJ databases">
        <title>Corynebacterium suedekumii sp. nov. and Corynebacterium breve sp. nov. isolated from raw cow's milk.</title>
        <authorList>
            <person name="Baer M.K."/>
            <person name="Mehl L."/>
            <person name="Hellmuth R."/>
            <person name="Marke G."/>
            <person name="Lipski A."/>
        </authorList>
    </citation>
    <scope>NUCLEOTIDE SEQUENCE [LARGE SCALE GENOMIC DNA]</scope>
    <source>
        <strain evidence="2 3">R4</strain>
    </source>
</reference>
<gene>
    <name evidence="2" type="ORF">QP027_07365</name>
</gene>
<accession>A0ABY8VCW8</accession>
<evidence type="ECO:0008006" key="4">
    <source>
        <dbReference type="Google" id="ProtNLM"/>
    </source>
</evidence>
<feature type="region of interest" description="Disordered" evidence="1">
    <location>
        <begin position="401"/>
        <end position="483"/>
    </location>
</feature>